<dbReference type="SUPFAM" id="SSF56281">
    <property type="entry name" value="Metallo-hydrolase/oxidoreductase"/>
    <property type="match status" value="1"/>
</dbReference>
<dbReference type="PANTHER" id="PTHR46018">
    <property type="entry name" value="ZINC PHOSPHODIESTERASE ELAC PROTEIN 1"/>
    <property type="match status" value="1"/>
</dbReference>
<gene>
    <name evidence="1" type="ORF">AV274_5157</name>
</gene>
<dbReference type="InterPro" id="IPR036866">
    <property type="entry name" value="RibonucZ/Hydroxyglut_hydro"/>
</dbReference>
<evidence type="ECO:0000313" key="1">
    <source>
        <dbReference type="EMBL" id="OAO13153.1"/>
    </source>
</evidence>
<protein>
    <submittedName>
        <fullName evidence="1">Ribonuclease Z</fullName>
    </submittedName>
</protein>
<comment type="caution">
    <text evidence="1">The sequence shown here is derived from an EMBL/GenBank/DDBJ whole genome shotgun (WGS) entry which is preliminary data.</text>
</comment>
<dbReference type="AlphaFoldDB" id="A0A196S7Z0"/>
<dbReference type="GO" id="GO:0005634">
    <property type="term" value="C:nucleus"/>
    <property type="evidence" value="ECO:0007669"/>
    <property type="project" value="TreeGrafter"/>
</dbReference>
<dbReference type="OrthoDB" id="527344at2759"/>
<evidence type="ECO:0000313" key="2">
    <source>
        <dbReference type="Proteomes" id="UP000078348"/>
    </source>
</evidence>
<dbReference type="GO" id="GO:0042781">
    <property type="term" value="F:3'-tRNA processing endoribonuclease activity"/>
    <property type="evidence" value="ECO:0007669"/>
    <property type="project" value="TreeGrafter"/>
</dbReference>
<organism evidence="1 2">
    <name type="scientific">Blastocystis sp. subtype 1 (strain ATCC 50177 / NandII)</name>
    <dbReference type="NCBI Taxonomy" id="478820"/>
    <lineage>
        <taxon>Eukaryota</taxon>
        <taxon>Sar</taxon>
        <taxon>Stramenopiles</taxon>
        <taxon>Bigyra</taxon>
        <taxon>Opalozoa</taxon>
        <taxon>Opalinata</taxon>
        <taxon>Blastocystidae</taxon>
        <taxon>Blastocystis</taxon>
    </lineage>
</organism>
<dbReference type="Proteomes" id="UP000078348">
    <property type="component" value="Unassembled WGS sequence"/>
</dbReference>
<name>A0A196S7Z0_BLAHN</name>
<dbReference type="PANTHER" id="PTHR46018:SF2">
    <property type="entry name" value="ZINC PHOSPHODIESTERASE ELAC PROTEIN 1"/>
    <property type="match status" value="1"/>
</dbReference>
<keyword evidence="2" id="KW-1185">Reference proteome</keyword>
<accession>A0A196S7Z0</accession>
<dbReference type="STRING" id="478820.A0A196S7Z0"/>
<reference evidence="1 2" key="1">
    <citation type="submission" date="2016-05" db="EMBL/GenBank/DDBJ databases">
        <title>Nuclear genome of Blastocystis sp. subtype 1 NandII.</title>
        <authorList>
            <person name="Gentekaki E."/>
            <person name="Curtis B."/>
            <person name="Stairs C."/>
            <person name="Eme L."/>
            <person name="Herman E."/>
            <person name="Klimes V."/>
            <person name="Arias M.C."/>
            <person name="Elias M."/>
            <person name="Hilliou F."/>
            <person name="Klute M."/>
            <person name="Malik S.-B."/>
            <person name="Pightling A."/>
            <person name="Rachubinski R."/>
            <person name="Salas D."/>
            <person name="Schlacht A."/>
            <person name="Suga H."/>
            <person name="Archibald J."/>
            <person name="Ball S.G."/>
            <person name="Clark G."/>
            <person name="Dacks J."/>
            <person name="Van Der Giezen M."/>
            <person name="Tsaousis A."/>
            <person name="Roger A."/>
        </authorList>
    </citation>
    <scope>NUCLEOTIDE SEQUENCE [LARGE SCALE GENOMIC DNA]</scope>
    <source>
        <strain evidence="2">ATCC 50177 / NandII</strain>
    </source>
</reference>
<proteinExistence type="predicted"/>
<sequence>MTKRRGMGSENQSILDMHRIGCNKLNRIFITHMHGDHLFGLSSVILGIGFERNHQELRNASLSIYGPVGLTEYLSTCFRTCSCKLYYPLNIYELCRKDQHCGMLSPSDLNYSFIHPHSLYPDENGYWECVNESFGRVFAGSLSHTITTFGYSYFEANQSGTVHAEAVLPLLKKNEAALGERGINIYDILKRFKKGEGFLLPDGSALDPSNRALLSEEKKGRHVTILGDTRNARRMGDLVRKSDVLVHEATIGPILQDVIPKEGMTRLSLEDAEVNQLSELKAVEKSAHIKGHSTALDAGAFAKEMEVKRLVLNHISNRYDFLDDAHYREAMTAIKEVASREYGSPNVFIPDDLQSFILDGIKR</sequence>
<dbReference type="EMBL" id="LXWW01000454">
    <property type="protein sequence ID" value="OAO13153.1"/>
    <property type="molecule type" value="Genomic_DNA"/>
</dbReference>
<dbReference type="Gene3D" id="3.60.15.10">
    <property type="entry name" value="Ribonuclease Z/Hydroxyacylglutathione hydrolase-like"/>
    <property type="match status" value="1"/>
</dbReference>